<feature type="compositionally biased region" description="Basic residues" evidence="6">
    <location>
        <begin position="174"/>
        <end position="185"/>
    </location>
</feature>
<feature type="compositionally biased region" description="Polar residues" evidence="6">
    <location>
        <begin position="519"/>
        <end position="531"/>
    </location>
</feature>
<evidence type="ECO:0000256" key="5">
    <source>
        <dbReference type="ARBA" id="ARBA00022801"/>
    </source>
</evidence>
<evidence type="ECO:0000256" key="3">
    <source>
        <dbReference type="ARBA" id="ARBA00005476"/>
    </source>
</evidence>
<dbReference type="PANTHER" id="PTHR12181:SF12">
    <property type="entry name" value="PHOSPHATIDATE PHOSPHATASE"/>
    <property type="match status" value="1"/>
</dbReference>
<feature type="region of interest" description="Disordered" evidence="6">
    <location>
        <begin position="263"/>
        <end position="291"/>
    </location>
</feature>
<proteinExistence type="inferred from homology"/>
<reference evidence="8 9" key="1">
    <citation type="submission" date="2022-12" db="EMBL/GenBank/DDBJ databases">
        <title>Chromosome-level genome of Tegillarca granosa.</title>
        <authorList>
            <person name="Kim J."/>
        </authorList>
    </citation>
    <scope>NUCLEOTIDE SEQUENCE [LARGE SCALE GENOMIC DNA]</scope>
    <source>
        <strain evidence="8">Teg-2019</strain>
        <tissue evidence="8">Adductor muscle</tissue>
    </source>
</reference>
<feature type="compositionally biased region" description="Basic and acidic residues" evidence="6">
    <location>
        <begin position="153"/>
        <end position="173"/>
    </location>
</feature>
<evidence type="ECO:0000313" key="9">
    <source>
        <dbReference type="Proteomes" id="UP001217089"/>
    </source>
</evidence>
<comment type="caution">
    <text evidence="8">The sequence shown here is derived from an EMBL/GenBank/DDBJ whole genome shotgun (WGS) entry which is preliminary data.</text>
</comment>
<comment type="cofactor">
    <cofactor evidence="2">
        <name>Mg(2+)</name>
        <dbReference type="ChEBI" id="CHEBI:18420"/>
    </cofactor>
</comment>
<keyword evidence="5" id="KW-0378">Hydrolase</keyword>
<evidence type="ECO:0000256" key="6">
    <source>
        <dbReference type="SAM" id="MobiDB-lite"/>
    </source>
</evidence>
<keyword evidence="9" id="KW-1185">Reference proteome</keyword>
<evidence type="ECO:0000256" key="2">
    <source>
        <dbReference type="ARBA" id="ARBA00001946"/>
    </source>
</evidence>
<dbReference type="Pfam" id="PF08235">
    <property type="entry name" value="LNS2"/>
    <property type="match status" value="1"/>
</dbReference>
<dbReference type="SMART" id="SM00775">
    <property type="entry name" value="LNS2"/>
    <property type="match status" value="1"/>
</dbReference>
<evidence type="ECO:0000256" key="4">
    <source>
        <dbReference type="ARBA" id="ARBA00012638"/>
    </source>
</evidence>
<feature type="compositionally biased region" description="Basic and acidic residues" evidence="6">
    <location>
        <begin position="280"/>
        <end position="291"/>
    </location>
</feature>
<accession>A0ABQ9FYM6</accession>
<dbReference type="EC" id="3.1.3.4" evidence="4"/>
<feature type="compositionally biased region" description="Polar residues" evidence="6">
    <location>
        <begin position="601"/>
        <end position="615"/>
    </location>
</feature>
<sequence>MSYFSYVGKLFSNVKGFYNEINAATLTGAIDVLIVQEEDGSYKSSPFHVRFGKLGVLRAREKIVDIEINGEPVDLQMKLGDSGEAFFVTELEEPAEDIPAYLATSPIPSSADLMEKGLQEMKKQHFLEPTPSFLSSRQEQEISAFRQPRQHKISTDSRDKSDSSQEDVKEKSKIKQRRRKKQTRKKSLDLVAKGEPCGSDNHGDIFEIDDVSSDEELAMMPDMNNMGKSVSLPIMPEECRLQRTEKWASAQYDAFLHPFSDTDLSPIGSPVSTRPPSPKSDTELDVRKQNELDQPILSEEDNTLWEWGDLPRKSVTEDIMTEENDQQTASGGLFQFMRKTKNVRHKPEGEGIYLDDLNLEEMDPAVAKLYFPKRFSTPPFISIKDEDTESGRGASLPVSPHSVEGAIGGPPSSSSVSFLQSEVEHLGMVSLSLCGGLSEPEGVTLDKFMQSVVTFEDLCQNLKLINNPDYYNWTTAAPLVLSYAAFGKQPSEKEQKKGGVSSWFSWRRAPQHEMVKLDTSANTSTSVQSDTEINKMDDLSVTQSPPGSTPPSTTSSPKKIKSSSDTQIKIESETQTANIDKEKLVPCLEKVVESDRHSERNVTPVNISEQPSQTTSIEINEPQQFKKTIRLSSEQIAKLNLHEGQNEITYSVCTQYQGTTKCTSHIYLWRYDDKIVVSDIDGTITKSDVLGQILPIMGKDWSQSGVAELFSRIHSNGYKFLYLSARAIGQSKITKDLLKSIKQQYHVLPDGPLLLSPTSLVSAFHREVIEKKPEEFKISCLKDIGELFPPWAKPFYAGFGNKINDVYAYKAIDIPLYGNLTHVSDHFFPPLHRKPGLQASEYSYVSYWKQPLPQISQTELKEIEGSPNQQEKK</sequence>
<protein>
    <recommendedName>
        <fullName evidence="4">phosphatidate phosphatase</fullName>
        <ecNumber evidence="4">3.1.3.4</ecNumber>
    </recommendedName>
</protein>
<feature type="region of interest" description="Disordered" evidence="6">
    <location>
        <begin position="595"/>
        <end position="615"/>
    </location>
</feature>
<dbReference type="Proteomes" id="UP001217089">
    <property type="component" value="Unassembled WGS sequence"/>
</dbReference>
<dbReference type="InterPro" id="IPR026058">
    <property type="entry name" value="LIPIN"/>
</dbReference>
<dbReference type="InterPro" id="IPR031315">
    <property type="entry name" value="LNS2/PITP"/>
</dbReference>
<dbReference type="Pfam" id="PF16876">
    <property type="entry name" value="Lipin_mid"/>
    <property type="match status" value="1"/>
</dbReference>
<dbReference type="InterPro" id="IPR013209">
    <property type="entry name" value="LNS2"/>
</dbReference>
<dbReference type="InterPro" id="IPR007651">
    <property type="entry name" value="Lipin_N"/>
</dbReference>
<gene>
    <name evidence="8" type="ORF">KUTeg_000775</name>
</gene>
<comment type="catalytic activity">
    <reaction evidence="1">
        <text>a 1,2-diacyl-sn-glycero-3-phosphate + H2O = a 1,2-diacyl-sn-glycerol + phosphate</text>
        <dbReference type="Rhea" id="RHEA:27429"/>
        <dbReference type="ChEBI" id="CHEBI:15377"/>
        <dbReference type="ChEBI" id="CHEBI:17815"/>
        <dbReference type="ChEBI" id="CHEBI:43474"/>
        <dbReference type="ChEBI" id="CHEBI:58608"/>
        <dbReference type="EC" id="3.1.3.4"/>
    </reaction>
    <physiologicalReaction direction="left-to-right" evidence="1">
        <dbReference type="Rhea" id="RHEA:27430"/>
    </physiologicalReaction>
</comment>
<evidence type="ECO:0000259" key="7">
    <source>
        <dbReference type="SMART" id="SM00775"/>
    </source>
</evidence>
<name>A0ABQ9FYM6_TEGGR</name>
<feature type="domain" description="LNS2/PITP" evidence="7">
    <location>
        <begin position="675"/>
        <end position="826"/>
    </location>
</feature>
<comment type="similarity">
    <text evidence="3">Belongs to the lipin family.</text>
</comment>
<evidence type="ECO:0000313" key="8">
    <source>
        <dbReference type="EMBL" id="KAJ8322304.1"/>
    </source>
</evidence>
<dbReference type="PANTHER" id="PTHR12181">
    <property type="entry name" value="LIPIN"/>
    <property type="match status" value="1"/>
</dbReference>
<dbReference type="InterPro" id="IPR036412">
    <property type="entry name" value="HAD-like_sf"/>
</dbReference>
<dbReference type="EMBL" id="JARBDR010000018">
    <property type="protein sequence ID" value="KAJ8322304.1"/>
    <property type="molecule type" value="Genomic_DNA"/>
</dbReference>
<feature type="region of interest" description="Disordered" evidence="6">
    <location>
        <begin position="129"/>
        <end position="196"/>
    </location>
</feature>
<dbReference type="InterPro" id="IPR031703">
    <property type="entry name" value="Lipin_mid"/>
</dbReference>
<dbReference type="SUPFAM" id="SSF56784">
    <property type="entry name" value="HAD-like"/>
    <property type="match status" value="1"/>
</dbReference>
<feature type="compositionally biased region" description="Low complexity" evidence="6">
    <location>
        <begin position="540"/>
        <end position="557"/>
    </location>
</feature>
<organism evidence="8 9">
    <name type="scientific">Tegillarca granosa</name>
    <name type="common">Malaysian cockle</name>
    <name type="synonym">Anadara granosa</name>
    <dbReference type="NCBI Taxonomy" id="220873"/>
    <lineage>
        <taxon>Eukaryota</taxon>
        <taxon>Metazoa</taxon>
        <taxon>Spiralia</taxon>
        <taxon>Lophotrochozoa</taxon>
        <taxon>Mollusca</taxon>
        <taxon>Bivalvia</taxon>
        <taxon>Autobranchia</taxon>
        <taxon>Pteriomorphia</taxon>
        <taxon>Arcoida</taxon>
        <taxon>Arcoidea</taxon>
        <taxon>Arcidae</taxon>
        <taxon>Tegillarca</taxon>
    </lineage>
</organism>
<evidence type="ECO:0000256" key="1">
    <source>
        <dbReference type="ARBA" id="ARBA00001180"/>
    </source>
</evidence>
<feature type="region of interest" description="Disordered" evidence="6">
    <location>
        <begin position="515"/>
        <end position="575"/>
    </location>
</feature>
<dbReference type="Pfam" id="PF04571">
    <property type="entry name" value="Lipin_N"/>
    <property type="match status" value="1"/>
</dbReference>